<sequence length="358" mass="40668">MMNNEQNSKSNSKIMLISSAVILILVFVVLVSRLGSNSPSQSSDTSQLSQPEFIKEKINAPITLDTYVKNALTCGSLAVTDEYIFYSNTEGLYRINKDGSNKLELEVGEILNINIHNNYLYYTKRISEDKTIQNTNYTHNIIKQSFDGSEKTEITSVNCQRVGSMLVANDLIIYKLIIFEADGGKNNSGEQTGKLVSKYSAIAIDNYEQKGDISEEQYNSVMSLYYPFNQTELDQYLRTDYENFSVKSSKYTIGDTMYFEARRMKEPRDSAIFSISKKDSKLNLITEYYVVTENNSTIENSLTGFCYNENDNSLYYILSSRKKPKDGSSFGEKLELCKLDLSNNSITVIDTIFESEDF</sequence>
<dbReference type="PROSITE" id="PS51450">
    <property type="entry name" value="LRR"/>
    <property type="match status" value="1"/>
</dbReference>
<comment type="caution">
    <text evidence="2">The sequence shown here is derived from an EMBL/GenBank/DDBJ whole genome shotgun (WGS) entry which is preliminary data.</text>
</comment>
<dbReference type="RefSeq" id="WP_243467355.1">
    <property type="nucleotide sequence ID" value="NZ_BAVR01000020.1"/>
</dbReference>
<dbReference type="Pfam" id="PF16472">
    <property type="entry name" value="DUF5050"/>
    <property type="match status" value="1"/>
</dbReference>
<gene>
    <name evidence="2" type="ORF">JCM21531_1988</name>
</gene>
<dbReference type="Proteomes" id="UP000019109">
    <property type="component" value="Unassembled WGS sequence"/>
</dbReference>
<dbReference type="InterPro" id="IPR001611">
    <property type="entry name" value="Leu-rich_rpt"/>
</dbReference>
<evidence type="ECO:0000313" key="2">
    <source>
        <dbReference type="EMBL" id="GAE88538.1"/>
    </source>
</evidence>
<dbReference type="InterPro" id="IPR032485">
    <property type="entry name" value="LRP1-like_beta_prop"/>
</dbReference>
<protein>
    <recommendedName>
        <fullName evidence="1">Prolow-density lipoprotein receptor-related protein 1-like beta-propeller domain-containing protein</fullName>
    </recommendedName>
</protein>
<evidence type="ECO:0000313" key="3">
    <source>
        <dbReference type="Proteomes" id="UP000019109"/>
    </source>
</evidence>
<evidence type="ECO:0000259" key="1">
    <source>
        <dbReference type="Pfam" id="PF16472"/>
    </source>
</evidence>
<keyword evidence="3" id="KW-1185">Reference proteome</keyword>
<feature type="domain" description="Prolow-density lipoprotein receptor-related protein 1-like beta-propeller" evidence="1">
    <location>
        <begin position="73"/>
        <end position="316"/>
    </location>
</feature>
<organism evidence="2 3">
    <name type="scientific">Acetivibrio straminisolvens JCM 21531</name>
    <dbReference type="NCBI Taxonomy" id="1294263"/>
    <lineage>
        <taxon>Bacteria</taxon>
        <taxon>Bacillati</taxon>
        <taxon>Bacillota</taxon>
        <taxon>Clostridia</taxon>
        <taxon>Eubacteriales</taxon>
        <taxon>Oscillospiraceae</taxon>
        <taxon>Acetivibrio</taxon>
    </lineage>
</organism>
<name>W4V6U5_9FIRM</name>
<reference evidence="2" key="1">
    <citation type="journal article" date="2014" name="Genome Announc.">
        <title>Draft Genome Sequence of Clostridium straminisolvens Strain JCM 21531T, Isolated from a Cellulose-Degrading Bacterial Community.</title>
        <authorList>
            <person name="Yuki M."/>
            <person name="Oshima K."/>
            <person name="Suda W."/>
            <person name="Sakamoto M."/>
            <person name="Kitamura K."/>
            <person name="Iida T."/>
            <person name="Hattori M."/>
            <person name="Ohkuma M."/>
        </authorList>
    </citation>
    <scope>NUCLEOTIDE SEQUENCE [LARGE SCALE GENOMIC DNA]</scope>
    <source>
        <strain evidence="2">JCM 21531</strain>
    </source>
</reference>
<accession>W4V6U5</accession>
<dbReference type="AlphaFoldDB" id="W4V6U5"/>
<proteinExistence type="predicted"/>
<dbReference type="EMBL" id="BAVR01000020">
    <property type="protein sequence ID" value="GAE88538.1"/>
    <property type="molecule type" value="Genomic_DNA"/>
</dbReference>